<evidence type="ECO:0000313" key="6">
    <source>
        <dbReference type="EMBL" id="MEU8133508.1"/>
    </source>
</evidence>
<proteinExistence type="inferred from homology"/>
<name>A0ABV3DCN3_9ACTN</name>
<evidence type="ECO:0000256" key="1">
    <source>
        <dbReference type="ARBA" id="ARBA00009437"/>
    </source>
</evidence>
<evidence type="ECO:0000256" key="2">
    <source>
        <dbReference type="ARBA" id="ARBA00023015"/>
    </source>
</evidence>
<comment type="caution">
    <text evidence="6">The sequence shown here is derived from an EMBL/GenBank/DDBJ whole genome shotgun (WGS) entry which is preliminary data.</text>
</comment>
<dbReference type="EMBL" id="JBEZFP010000015">
    <property type="protein sequence ID" value="MEU8133508.1"/>
    <property type="molecule type" value="Genomic_DNA"/>
</dbReference>
<gene>
    <name evidence="6" type="ORF">AB0C36_08385</name>
</gene>
<protein>
    <submittedName>
        <fullName evidence="6">LysR family transcriptional regulator</fullName>
    </submittedName>
</protein>
<keyword evidence="2" id="KW-0805">Transcription regulation</keyword>
<keyword evidence="4" id="KW-0804">Transcription</keyword>
<dbReference type="PROSITE" id="PS50931">
    <property type="entry name" value="HTH_LYSR"/>
    <property type="match status" value="1"/>
</dbReference>
<dbReference type="PRINTS" id="PR00039">
    <property type="entry name" value="HTHLYSR"/>
</dbReference>
<dbReference type="Gene3D" id="3.40.190.10">
    <property type="entry name" value="Periplasmic binding protein-like II"/>
    <property type="match status" value="2"/>
</dbReference>
<evidence type="ECO:0000256" key="4">
    <source>
        <dbReference type="ARBA" id="ARBA00023163"/>
    </source>
</evidence>
<dbReference type="Pfam" id="PF03466">
    <property type="entry name" value="LysR_substrate"/>
    <property type="match status" value="1"/>
</dbReference>
<dbReference type="RefSeq" id="WP_358351101.1">
    <property type="nucleotide sequence ID" value="NZ_JBEZFP010000015.1"/>
</dbReference>
<dbReference type="InterPro" id="IPR036388">
    <property type="entry name" value="WH-like_DNA-bd_sf"/>
</dbReference>
<keyword evidence="3" id="KW-0238">DNA-binding</keyword>
<evidence type="ECO:0000256" key="3">
    <source>
        <dbReference type="ARBA" id="ARBA00023125"/>
    </source>
</evidence>
<evidence type="ECO:0000259" key="5">
    <source>
        <dbReference type="PROSITE" id="PS50931"/>
    </source>
</evidence>
<dbReference type="PANTHER" id="PTHR30346:SF29">
    <property type="entry name" value="LYSR SUBSTRATE-BINDING"/>
    <property type="match status" value="1"/>
</dbReference>
<feature type="domain" description="HTH lysR-type" evidence="5">
    <location>
        <begin position="1"/>
        <end position="58"/>
    </location>
</feature>
<comment type="similarity">
    <text evidence="1">Belongs to the LysR transcriptional regulatory family.</text>
</comment>
<sequence length="312" mass="32948">MDIPGLRAFCAVCREGSISAAALNLGYSQSALSRQIAGLEAELKTALLERHARGARPTPAGEALLDHAVLILRRLERAERDVAASHTYAVTRLHVGAVPSVAAGLLPNALSAFTAEHPHVRVAFTENVTPTLLPRLLDGDLDVAVVTDYPPGVPAHDGLTMTHLFDDALVCLLPADHPLATGDRNSDNNRNADTVDLAELAHDTWVEDYAGAASVLTAACARAGFAPRIDIECGSWLGKQAFVAAGHGVALAPSLLIPSLRPDLAVRSLTDPPTRNVYAAVRTLPDPAREQAAAFVDALLACGYHPRGTRSR</sequence>
<dbReference type="SUPFAM" id="SSF53850">
    <property type="entry name" value="Periplasmic binding protein-like II"/>
    <property type="match status" value="1"/>
</dbReference>
<organism evidence="6 7">
    <name type="scientific">Streptodolium elevatio</name>
    <dbReference type="NCBI Taxonomy" id="3157996"/>
    <lineage>
        <taxon>Bacteria</taxon>
        <taxon>Bacillati</taxon>
        <taxon>Actinomycetota</taxon>
        <taxon>Actinomycetes</taxon>
        <taxon>Kitasatosporales</taxon>
        <taxon>Streptomycetaceae</taxon>
        <taxon>Streptodolium</taxon>
    </lineage>
</organism>
<keyword evidence="7" id="KW-1185">Reference proteome</keyword>
<dbReference type="InterPro" id="IPR036390">
    <property type="entry name" value="WH_DNA-bd_sf"/>
</dbReference>
<dbReference type="SUPFAM" id="SSF46785">
    <property type="entry name" value="Winged helix' DNA-binding domain"/>
    <property type="match status" value="1"/>
</dbReference>
<dbReference type="Pfam" id="PF00126">
    <property type="entry name" value="HTH_1"/>
    <property type="match status" value="1"/>
</dbReference>
<evidence type="ECO:0000313" key="7">
    <source>
        <dbReference type="Proteomes" id="UP001551482"/>
    </source>
</evidence>
<dbReference type="InterPro" id="IPR000847">
    <property type="entry name" value="LysR_HTH_N"/>
</dbReference>
<dbReference type="Proteomes" id="UP001551482">
    <property type="component" value="Unassembled WGS sequence"/>
</dbReference>
<dbReference type="InterPro" id="IPR005119">
    <property type="entry name" value="LysR_subst-bd"/>
</dbReference>
<dbReference type="CDD" id="cd08423">
    <property type="entry name" value="PBP2_LTTR_like_6"/>
    <property type="match status" value="1"/>
</dbReference>
<dbReference type="Gene3D" id="1.10.10.10">
    <property type="entry name" value="Winged helix-like DNA-binding domain superfamily/Winged helix DNA-binding domain"/>
    <property type="match status" value="1"/>
</dbReference>
<dbReference type="PANTHER" id="PTHR30346">
    <property type="entry name" value="TRANSCRIPTIONAL DUAL REGULATOR HCAR-RELATED"/>
    <property type="match status" value="1"/>
</dbReference>
<accession>A0ABV3DCN3</accession>
<reference evidence="6 7" key="1">
    <citation type="submission" date="2024-06" db="EMBL/GenBank/DDBJ databases">
        <title>The Natural Products Discovery Center: Release of the First 8490 Sequenced Strains for Exploring Actinobacteria Biosynthetic Diversity.</title>
        <authorList>
            <person name="Kalkreuter E."/>
            <person name="Kautsar S.A."/>
            <person name="Yang D."/>
            <person name="Bader C.D."/>
            <person name="Teijaro C.N."/>
            <person name="Fluegel L."/>
            <person name="Davis C.M."/>
            <person name="Simpson J.R."/>
            <person name="Lauterbach L."/>
            <person name="Steele A.D."/>
            <person name="Gui C."/>
            <person name="Meng S."/>
            <person name="Li G."/>
            <person name="Viehrig K."/>
            <person name="Ye F."/>
            <person name="Su P."/>
            <person name="Kiefer A.F."/>
            <person name="Nichols A."/>
            <person name="Cepeda A.J."/>
            <person name="Yan W."/>
            <person name="Fan B."/>
            <person name="Jiang Y."/>
            <person name="Adhikari A."/>
            <person name="Zheng C.-J."/>
            <person name="Schuster L."/>
            <person name="Cowan T.M."/>
            <person name="Smanski M.J."/>
            <person name="Chevrette M.G."/>
            <person name="De Carvalho L.P.S."/>
            <person name="Shen B."/>
        </authorList>
    </citation>
    <scope>NUCLEOTIDE SEQUENCE [LARGE SCALE GENOMIC DNA]</scope>
    <source>
        <strain evidence="6 7">NPDC048946</strain>
    </source>
</reference>